<dbReference type="Gene3D" id="3.40.50.720">
    <property type="entry name" value="NAD(P)-binding Rossmann-like Domain"/>
    <property type="match status" value="1"/>
</dbReference>
<evidence type="ECO:0000256" key="2">
    <source>
        <dbReference type="ARBA" id="ARBA00023002"/>
    </source>
</evidence>
<proteinExistence type="inferred from homology"/>
<dbReference type="KEGG" id="sman:C12CBH8_01660"/>
<dbReference type="PRINTS" id="PR00080">
    <property type="entry name" value="SDRFAMILY"/>
</dbReference>
<dbReference type="EMBL" id="AP023321">
    <property type="protein sequence ID" value="BCI59527.1"/>
    <property type="molecule type" value="Genomic_DNA"/>
</dbReference>
<accession>A0A7I8CYL7</accession>
<gene>
    <name evidence="4" type="ORF">C12CBH8_01660</name>
</gene>
<dbReference type="PIRSF" id="PIRSF000126">
    <property type="entry name" value="11-beta-HSD1"/>
    <property type="match status" value="1"/>
</dbReference>
<dbReference type="PANTHER" id="PTHR42901">
    <property type="entry name" value="ALCOHOL DEHYDROGENASE"/>
    <property type="match status" value="1"/>
</dbReference>
<dbReference type="PRINTS" id="PR00081">
    <property type="entry name" value="GDHRDH"/>
</dbReference>
<dbReference type="InterPro" id="IPR002347">
    <property type="entry name" value="SDR_fam"/>
</dbReference>
<evidence type="ECO:0000313" key="4">
    <source>
        <dbReference type="EMBL" id="BCI59527.1"/>
    </source>
</evidence>
<dbReference type="Pfam" id="PF00106">
    <property type="entry name" value="adh_short"/>
    <property type="match status" value="1"/>
</dbReference>
<dbReference type="CDD" id="cd05233">
    <property type="entry name" value="SDR_c"/>
    <property type="match status" value="1"/>
</dbReference>
<sequence length="251" mass="28224">MKALITGASSGIGRDMARSLSRRGADLVLVARRVDRMEQLKEELDTDVQIIGADLSQSQACFDLYEGLKDQGIDIVINNAGFGLFGAFDKTDLHRELEMIDTNIRAVHILTKLFLRDFVKQDHGYLLNVASSAAFLPGPLLSTYYATKSYVLRLTEAVYEELRRKGSRVGISVLCPGPVQTEFNEVAHGQFSIKGLSSQRVAEYAVRKMLQKDLVILPGGLMKATRFAERFFSEKMLLRMCYHMQKRKIKP</sequence>
<evidence type="ECO:0000256" key="1">
    <source>
        <dbReference type="ARBA" id="ARBA00006484"/>
    </source>
</evidence>
<dbReference type="SUPFAM" id="SSF51735">
    <property type="entry name" value="NAD(P)-binding Rossmann-fold domains"/>
    <property type="match status" value="1"/>
</dbReference>
<keyword evidence="5" id="KW-1185">Reference proteome</keyword>
<comment type="similarity">
    <text evidence="1 3">Belongs to the short-chain dehydrogenases/reductases (SDR) family.</text>
</comment>
<protein>
    <submittedName>
        <fullName evidence="4">Short-chain dehydrogenase</fullName>
    </submittedName>
</protein>
<evidence type="ECO:0000256" key="3">
    <source>
        <dbReference type="RuleBase" id="RU000363"/>
    </source>
</evidence>
<dbReference type="InterPro" id="IPR036291">
    <property type="entry name" value="NAD(P)-bd_dom_sf"/>
</dbReference>
<name>A0A7I8CYL7_9FIRM</name>
<dbReference type="AlphaFoldDB" id="A0A7I8CYL7"/>
<keyword evidence="2" id="KW-0560">Oxidoreductase</keyword>
<dbReference type="PANTHER" id="PTHR42901:SF1">
    <property type="entry name" value="ALCOHOL DEHYDROGENASE"/>
    <property type="match status" value="1"/>
</dbReference>
<reference evidence="5" key="1">
    <citation type="submission" date="2020-07" db="EMBL/GenBank/DDBJ databases">
        <title>Complete genome sequencing of Clostridia bacterium strain 12CBH8.</title>
        <authorList>
            <person name="Sakamoto M."/>
            <person name="Murakami T."/>
            <person name="Mori H."/>
        </authorList>
    </citation>
    <scope>NUCLEOTIDE SEQUENCE [LARGE SCALE GENOMIC DNA]</scope>
    <source>
        <strain evidence="5">12CBH8</strain>
    </source>
</reference>
<organism evidence="4 5">
    <name type="scientific">Solibaculum mannosilyticum</name>
    <dbReference type="NCBI Taxonomy" id="2780922"/>
    <lineage>
        <taxon>Bacteria</taxon>
        <taxon>Bacillati</taxon>
        <taxon>Bacillota</taxon>
        <taxon>Clostridia</taxon>
        <taxon>Eubacteriales</taxon>
        <taxon>Oscillospiraceae</taxon>
        <taxon>Solibaculum</taxon>
    </lineage>
</organism>
<dbReference type="GO" id="GO:0016491">
    <property type="term" value="F:oxidoreductase activity"/>
    <property type="evidence" value="ECO:0007669"/>
    <property type="project" value="UniProtKB-KW"/>
</dbReference>
<dbReference type="Proteomes" id="UP000593890">
    <property type="component" value="Chromosome"/>
</dbReference>
<dbReference type="RefSeq" id="WP_215533369.1">
    <property type="nucleotide sequence ID" value="NZ_AP023321.1"/>
</dbReference>
<evidence type="ECO:0000313" key="5">
    <source>
        <dbReference type="Proteomes" id="UP000593890"/>
    </source>
</evidence>